<evidence type="ECO:0000313" key="8">
    <source>
        <dbReference type="Proteomes" id="UP000242457"/>
    </source>
</evidence>
<evidence type="ECO:0000256" key="5">
    <source>
        <dbReference type="ARBA" id="ARBA00023136"/>
    </source>
</evidence>
<evidence type="ECO:0000313" key="7">
    <source>
        <dbReference type="EMBL" id="PBC32123.1"/>
    </source>
</evidence>
<keyword evidence="4" id="KW-0496">Mitochondrion</keyword>
<evidence type="ECO:0000256" key="4">
    <source>
        <dbReference type="ARBA" id="ARBA00023128"/>
    </source>
</evidence>
<keyword evidence="3 6" id="KW-1133">Transmembrane helix</keyword>
<dbReference type="STRING" id="94128.A0A2A3EJY4"/>
<keyword evidence="8" id="KW-1185">Reference proteome</keyword>
<reference evidence="7 8" key="1">
    <citation type="submission" date="2014-07" db="EMBL/GenBank/DDBJ databases">
        <title>Genomic and transcriptomic analysis on Apis cerana provide comprehensive insights into honey bee biology.</title>
        <authorList>
            <person name="Diao Q."/>
            <person name="Sun L."/>
            <person name="Zheng H."/>
            <person name="Zheng H."/>
            <person name="Xu S."/>
            <person name="Wang S."/>
            <person name="Zeng Z."/>
            <person name="Hu F."/>
            <person name="Su S."/>
            <person name="Wu J."/>
        </authorList>
    </citation>
    <scope>NUCLEOTIDE SEQUENCE [LARGE SCALE GENOMIC DNA]</scope>
    <source>
        <tissue evidence="7">Pupae without intestine</tissue>
    </source>
</reference>
<name>A0A2A3EJY4_APICC</name>
<dbReference type="OrthoDB" id="6234762at2759"/>
<dbReference type="PANTHER" id="PTHR16296:SF2">
    <property type="entry name" value="TRANSMEMBRANE PROTEIN 126A"/>
    <property type="match status" value="1"/>
</dbReference>
<dbReference type="Pfam" id="PF07114">
    <property type="entry name" value="TMEM126"/>
    <property type="match status" value="1"/>
</dbReference>
<keyword evidence="2 6" id="KW-0812">Transmembrane</keyword>
<keyword evidence="5 6" id="KW-0472">Membrane</keyword>
<organism evidence="7 8">
    <name type="scientific">Apis cerana cerana</name>
    <name type="common">Oriental honeybee</name>
    <dbReference type="NCBI Taxonomy" id="94128"/>
    <lineage>
        <taxon>Eukaryota</taxon>
        <taxon>Metazoa</taxon>
        <taxon>Ecdysozoa</taxon>
        <taxon>Arthropoda</taxon>
        <taxon>Hexapoda</taxon>
        <taxon>Insecta</taxon>
        <taxon>Pterygota</taxon>
        <taxon>Neoptera</taxon>
        <taxon>Endopterygota</taxon>
        <taxon>Hymenoptera</taxon>
        <taxon>Apocrita</taxon>
        <taxon>Aculeata</taxon>
        <taxon>Apoidea</taxon>
        <taxon>Anthophila</taxon>
        <taxon>Apidae</taxon>
        <taxon>Apis</taxon>
    </lineage>
</organism>
<gene>
    <name evidence="7" type="ORF">APICC_02074</name>
</gene>
<protein>
    <submittedName>
        <fullName evidence="7">Transmembrane26A</fullName>
    </submittedName>
</protein>
<dbReference type="AlphaFoldDB" id="A0A2A3EJY4"/>
<evidence type="ECO:0000256" key="6">
    <source>
        <dbReference type="SAM" id="Phobius"/>
    </source>
</evidence>
<dbReference type="GO" id="GO:0032981">
    <property type="term" value="P:mitochondrial respiratory chain complex I assembly"/>
    <property type="evidence" value="ECO:0007669"/>
    <property type="project" value="TreeGrafter"/>
</dbReference>
<dbReference type="InterPro" id="IPR009801">
    <property type="entry name" value="TMEM126"/>
</dbReference>
<evidence type="ECO:0000256" key="1">
    <source>
        <dbReference type="ARBA" id="ARBA00004225"/>
    </source>
</evidence>
<evidence type="ECO:0000256" key="3">
    <source>
        <dbReference type="ARBA" id="ARBA00022989"/>
    </source>
</evidence>
<dbReference type="Proteomes" id="UP000242457">
    <property type="component" value="Unassembled WGS sequence"/>
</dbReference>
<feature type="transmembrane region" description="Helical" evidence="6">
    <location>
        <begin position="36"/>
        <end position="52"/>
    </location>
</feature>
<evidence type="ECO:0000256" key="2">
    <source>
        <dbReference type="ARBA" id="ARBA00022692"/>
    </source>
</evidence>
<sequence>MLGYESDSDFIKNRMDLIKEWEPRNEVWFLKHGSKIIAGIGIINGLIINSIFRRKLKLYHNGTIMTTLFLTFAPASTSYLSHQFFILNKILIHEPYCLICEELKAISFLQANSLLYSLVTAPTINIGIAGSIGYRIPHIKEGKELFKLWWSIIKPHSKIISFLFIINSIAAGLVTYLQILSMQNLTNIMLRLQNYIDNKQAPLEIVKD</sequence>
<proteinExistence type="predicted"/>
<dbReference type="EMBL" id="KZ288221">
    <property type="protein sequence ID" value="PBC32123.1"/>
    <property type="molecule type" value="Genomic_DNA"/>
</dbReference>
<dbReference type="PANTHER" id="PTHR16296">
    <property type="entry name" value="UNCHARACTERIZED HYPOTHALAMUS PROTEIN HT007"/>
    <property type="match status" value="1"/>
</dbReference>
<dbReference type="GO" id="GO:0031966">
    <property type="term" value="C:mitochondrial membrane"/>
    <property type="evidence" value="ECO:0007669"/>
    <property type="project" value="UniProtKB-SubCell"/>
</dbReference>
<comment type="subcellular location">
    <subcellularLocation>
        <location evidence="1">Mitochondrion membrane</location>
        <topology evidence="1">Multi-pass membrane protein</topology>
    </subcellularLocation>
</comment>
<feature type="transmembrane region" description="Helical" evidence="6">
    <location>
        <begin position="114"/>
        <end position="136"/>
    </location>
</feature>
<accession>A0A2A3EJY4</accession>
<feature type="transmembrane region" description="Helical" evidence="6">
    <location>
        <begin position="157"/>
        <end position="179"/>
    </location>
</feature>